<protein>
    <submittedName>
        <fullName evidence="2">Uncharacterized protein</fullName>
    </submittedName>
</protein>
<dbReference type="EMBL" id="LC625835">
    <property type="protein sequence ID" value="BCU02909.1"/>
    <property type="molecule type" value="Genomic_DNA"/>
</dbReference>
<sequence>MRRHQNPSHRRHHPARHKRRHIFSVGAHGPRKDAGKRGIEATELDLGPHDLIADPYRGPPVASFVQFS</sequence>
<evidence type="ECO:0000256" key="1">
    <source>
        <dbReference type="SAM" id="MobiDB-lite"/>
    </source>
</evidence>
<proteinExistence type="predicted"/>
<evidence type="ECO:0000313" key="3">
    <source>
        <dbReference type="Proteomes" id="UP001253637"/>
    </source>
</evidence>
<reference evidence="2" key="1">
    <citation type="submission" date="2021-04" db="EMBL/GenBank/DDBJ databases">
        <title>Draft Genome Sequence of Pandoravirus japonicus, Isolated from the Sabaishi River of Niigata, Japan.</title>
        <authorList>
            <person name="Hosokawa N."/>
            <person name="Takahashi H."/>
            <person name="Aoki K."/>
            <person name="Takemura M."/>
        </authorList>
    </citation>
    <scope>NUCLEOTIDE SEQUENCE</scope>
</reference>
<name>A0A811BLP9_9VIRU</name>
<feature type="compositionally biased region" description="Basic residues" evidence="1">
    <location>
        <begin position="1"/>
        <end position="22"/>
    </location>
</feature>
<dbReference type="Proteomes" id="UP001253637">
    <property type="component" value="Segment"/>
</dbReference>
<feature type="region of interest" description="Disordered" evidence="1">
    <location>
        <begin position="1"/>
        <end position="36"/>
    </location>
</feature>
<accession>A0A811BLP9</accession>
<organism evidence="2 3">
    <name type="scientific">Pandoravirus japonicus</name>
    <dbReference type="NCBI Taxonomy" id="2823154"/>
    <lineage>
        <taxon>Viruses</taxon>
        <taxon>Pandoravirus</taxon>
    </lineage>
</organism>
<evidence type="ECO:0000313" key="2">
    <source>
        <dbReference type="EMBL" id="BCU02909.1"/>
    </source>
</evidence>